<protein>
    <submittedName>
        <fullName evidence="7">Ribonuclease E/G</fullName>
    </submittedName>
</protein>
<dbReference type="PROSITE" id="PS50126">
    <property type="entry name" value="S1"/>
    <property type="match status" value="1"/>
</dbReference>
<keyword evidence="2" id="KW-0479">Metal-binding</keyword>
<dbReference type="PANTHER" id="PTHR30001:SF0">
    <property type="entry name" value="RIBONUCLEASE G"/>
    <property type="match status" value="1"/>
</dbReference>
<dbReference type="PANTHER" id="PTHR30001">
    <property type="entry name" value="RIBONUCLEASE"/>
    <property type="match status" value="1"/>
</dbReference>
<dbReference type="GO" id="GO:0006364">
    <property type="term" value="P:rRNA processing"/>
    <property type="evidence" value="ECO:0007669"/>
    <property type="project" value="TreeGrafter"/>
</dbReference>
<keyword evidence="4" id="KW-0460">Magnesium</keyword>
<organism evidence="7 8">
    <name type="scientific">Vallitalea guaymasensis</name>
    <dbReference type="NCBI Taxonomy" id="1185412"/>
    <lineage>
        <taxon>Bacteria</taxon>
        <taxon>Bacillati</taxon>
        <taxon>Bacillota</taxon>
        <taxon>Clostridia</taxon>
        <taxon>Lachnospirales</taxon>
        <taxon>Vallitaleaceae</taxon>
        <taxon>Vallitalea</taxon>
    </lineage>
</organism>
<dbReference type="InterPro" id="IPR004659">
    <property type="entry name" value="RNase_E/G"/>
</dbReference>
<dbReference type="SMART" id="SM00316">
    <property type="entry name" value="S1"/>
    <property type="match status" value="1"/>
</dbReference>
<accession>A0A8J8MF40</accession>
<dbReference type="NCBIfam" id="TIGR00757">
    <property type="entry name" value="RNaseEG"/>
    <property type="match status" value="1"/>
</dbReference>
<dbReference type="GO" id="GO:0003723">
    <property type="term" value="F:RNA binding"/>
    <property type="evidence" value="ECO:0007669"/>
    <property type="project" value="UniProtKB-KW"/>
</dbReference>
<evidence type="ECO:0000256" key="2">
    <source>
        <dbReference type="ARBA" id="ARBA00022723"/>
    </source>
</evidence>
<dbReference type="InterPro" id="IPR003029">
    <property type="entry name" value="S1_domain"/>
</dbReference>
<sequence>MPYKLVVAKDEDIVYSALLDGNRRLIELGINEEDSNDLIGKIYIGKVVNVIKGMNAAFINIGRSKNAYMSLDNSSDIFYTKSNASNKLSNGDEIMVQIIKEEHGSKGCVVSPNISLTGRYVVLTKGKNFIGLSGKIKGENERKRLKDILEKYVTESYGFIIRTNAYKIQEELIENEVEELVTRYNSIIDTAKYRTCYTEIYKGINSVLKFVRDMYDIDIVEYIFDDKELYQEVRSYFEKTNPELMDKIRLYKDKNLSLMNLYGLNDKIRKALCERVWLKSGGCIVIQPTEALVSIDVNTAKFTGKKNLEETIFKTNIEAAKEIAHQIRLRNLSGIIVVDFIDMKNKEHNQQLLRELSSYVKKDRNKVFVVGMTGLGLVEMTRKKTNKPLYQQLANK</sequence>
<keyword evidence="8" id="KW-1185">Reference proteome</keyword>
<evidence type="ECO:0000313" key="7">
    <source>
        <dbReference type="EMBL" id="QUH31648.1"/>
    </source>
</evidence>
<dbReference type="InterPro" id="IPR019307">
    <property type="entry name" value="RNA-bd_AU-1/RNase_E/G"/>
</dbReference>
<name>A0A8J8MF40_9FIRM</name>
<evidence type="ECO:0000256" key="5">
    <source>
        <dbReference type="ARBA" id="ARBA00022884"/>
    </source>
</evidence>
<reference evidence="7 8" key="1">
    <citation type="submission" date="2020-07" db="EMBL/GenBank/DDBJ databases">
        <title>Vallitalea guaymasensis genome.</title>
        <authorList>
            <person name="Postec A."/>
        </authorList>
    </citation>
    <scope>NUCLEOTIDE SEQUENCE [LARGE SCALE GENOMIC DNA]</scope>
    <source>
        <strain evidence="7 8">Ra1766G1</strain>
    </source>
</reference>
<dbReference type="GO" id="GO:0005737">
    <property type="term" value="C:cytoplasm"/>
    <property type="evidence" value="ECO:0007669"/>
    <property type="project" value="TreeGrafter"/>
</dbReference>
<dbReference type="InterPro" id="IPR012340">
    <property type="entry name" value="NA-bd_OB-fold"/>
</dbReference>
<feature type="domain" description="S1 motif" evidence="6">
    <location>
        <begin position="40"/>
        <end position="119"/>
    </location>
</feature>
<proteinExistence type="predicted"/>
<dbReference type="RefSeq" id="WP_212691610.1">
    <property type="nucleotide sequence ID" value="NZ_CP058561.1"/>
</dbReference>
<dbReference type="GO" id="GO:0016787">
    <property type="term" value="F:hydrolase activity"/>
    <property type="evidence" value="ECO:0007669"/>
    <property type="project" value="UniProtKB-KW"/>
</dbReference>
<evidence type="ECO:0000313" key="8">
    <source>
        <dbReference type="Proteomes" id="UP000677305"/>
    </source>
</evidence>
<evidence type="ECO:0000259" key="6">
    <source>
        <dbReference type="PROSITE" id="PS50126"/>
    </source>
</evidence>
<dbReference type="Proteomes" id="UP000677305">
    <property type="component" value="Chromosome"/>
</dbReference>
<comment type="cofactor">
    <cofactor evidence="1">
        <name>Mg(2+)</name>
        <dbReference type="ChEBI" id="CHEBI:18420"/>
    </cofactor>
</comment>
<dbReference type="GO" id="GO:0004540">
    <property type="term" value="F:RNA nuclease activity"/>
    <property type="evidence" value="ECO:0007669"/>
    <property type="project" value="InterPro"/>
</dbReference>
<dbReference type="Pfam" id="PF10150">
    <property type="entry name" value="RNase_E_G"/>
    <property type="match status" value="1"/>
</dbReference>
<dbReference type="AlphaFoldDB" id="A0A8J8MF40"/>
<evidence type="ECO:0000256" key="3">
    <source>
        <dbReference type="ARBA" id="ARBA00022801"/>
    </source>
</evidence>
<evidence type="ECO:0000256" key="4">
    <source>
        <dbReference type="ARBA" id="ARBA00022842"/>
    </source>
</evidence>
<dbReference type="KEGG" id="vgu:HYG85_23055"/>
<dbReference type="SUPFAM" id="SSF50249">
    <property type="entry name" value="Nucleic acid-binding proteins"/>
    <property type="match status" value="1"/>
</dbReference>
<dbReference type="Gene3D" id="2.40.50.140">
    <property type="entry name" value="Nucleic acid-binding proteins"/>
    <property type="match status" value="1"/>
</dbReference>
<gene>
    <name evidence="7" type="ORF">HYG85_23055</name>
</gene>
<dbReference type="EMBL" id="CP058561">
    <property type="protein sequence ID" value="QUH31648.1"/>
    <property type="molecule type" value="Genomic_DNA"/>
</dbReference>
<dbReference type="CDD" id="cd04453">
    <property type="entry name" value="S1_RNase_E"/>
    <property type="match status" value="1"/>
</dbReference>
<keyword evidence="5" id="KW-0694">RNA-binding</keyword>
<evidence type="ECO:0000256" key="1">
    <source>
        <dbReference type="ARBA" id="ARBA00001946"/>
    </source>
</evidence>
<keyword evidence="3" id="KW-0378">Hydrolase</keyword>
<dbReference type="GO" id="GO:0046872">
    <property type="term" value="F:metal ion binding"/>
    <property type="evidence" value="ECO:0007669"/>
    <property type="project" value="UniProtKB-KW"/>
</dbReference>